<feature type="domain" description="MPN" evidence="8">
    <location>
        <begin position="101"/>
        <end position="223"/>
    </location>
</feature>
<dbReference type="EMBL" id="CP060490">
    <property type="protein sequence ID" value="QNL44432.1"/>
    <property type="molecule type" value="Genomic_DNA"/>
</dbReference>
<sequence length="225" mass="24845">MGVHDGHREKKREQFLNSGLDSFADHEVLELLLFYAIPRRDTNETAHLLMDHFGTLDAVFHAPVEELCRVRGVGRNAATLIHLVPKVYSRVKRSAAENETVLNTTRKSGRYLMERLAGETTEKLYQLCLDRKGKLLTCRQLSEGSVGAAPVNLRKIVENALLSRASGVILGHNHPSGVALPSQEDVAATIQARNALEAVEIPLLDHIIVADEDFVSMAESGYLSL</sequence>
<evidence type="ECO:0000256" key="7">
    <source>
        <dbReference type="RuleBase" id="RU003797"/>
    </source>
</evidence>
<dbReference type="NCBIfam" id="TIGR00608">
    <property type="entry name" value="radc"/>
    <property type="match status" value="1"/>
</dbReference>
<dbReference type="PROSITE" id="PS01302">
    <property type="entry name" value="UPF0758"/>
    <property type="match status" value="1"/>
</dbReference>
<dbReference type="NCBIfam" id="NF000642">
    <property type="entry name" value="PRK00024.1"/>
    <property type="match status" value="1"/>
</dbReference>
<dbReference type="Gene3D" id="3.40.140.10">
    <property type="entry name" value="Cytidine Deaminase, domain 2"/>
    <property type="match status" value="1"/>
</dbReference>
<dbReference type="GO" id="GO:0008237">
    <property type="term" value="F:metallopeptidase activity"/>
    <property type="evidence" value="ECO:0007669"/>
    <property type="project" value="UniProtKB-KW"/>
</dbReference>
<dbReference type="Pfam" id="PF04002">
    <property type="entry name" value="RadC"/>
    <property type="match status" value="1"/>
</dbReference>
<dbReference type="RefSeq" id="WP_187333033.1">
    <property type="nucleotide sequence ID" value="NZ_CP060490.1"/>
</dbReference>
<dbReference type="InterPro" id="IPR025657">
    <property type="entry name" value="RadC_JAB"/>
</dbReference>
<name>A0A7G9B4F1_9FIRM</name>
<keyword evidence="2" id="KW-0645">Protease</keyword>
<keyword evidence="4" id="KW-0378">Hydrolase</keyword>
<dbReference type="GO" id="GO:0046872">
    <property type="term" value="F:metal ion binding"/>
    <property type="evidence" value="ECO:0007669"/>
    <property type="project" value="UniProtKB-KW"/>
</dbReference>
<evidence type="ECO:0000259" key="8">
    <source>
        <dbReference type="PROSITE" id="PS50249"/>
    </source>
</evidence>
<keyword evidence="10" id="KW-1185">Reference proteome</keyword>
<keyword evidence="3" id="KW-0479">Metal-binding</keyword>
<dbReference type="InterPro" id="IPR037518">
    <property type="entry name" value="MPN"/>
</dbReference>
<evidence type="ECO:0000313" key="9">
    <source>
        <dbReference type="EMBL" id="QNL44432.1"/>
    </source>
</evidence>
<dbReference type="InterPro" id="IPR046778">
    <property type="entry name" value="UPF0758_N"/>
</dbReference>
<evidence type="ECO:0000256" key="6">
    <source>
        <dbReference type="ARBA" id="ARBA00023049"/>
    </source>
</evidence>
<reference evidence="9 10" key="1">
    <citation type="submission" date="2020-08" db="EMBL/GenBank/DDBJ databases">
        <authorList>
            <person name="Liu C."/>
            <person name="Sun Q."/>
        </authorList>
    </citation>
    <scope>NUCLEOTIDE SEQUENCE [LARGE SCALE GENOMIC DNA]</scope>
    <source>
        <strain evidence="9 10">NSJ-62</strain>
    </source>
</reference>
<dbReference type="PANTHER" id="PTHR30471">
    <property type="entry name" value="DNA REPAIR PROTEIN RADC"/>
    <property type="match status" value="1"/>
</dbReference>
<dbReference type="SUPFAM" id="SSF47781">
    <property type="entry name" value="RuvA domain 2-like"/>
    <property type="match status" value="1"/>
</dbReference>
<dbReference type="Pfam" id="PF20582">
    <property type="entry name" value="UPF0758_N"/>
    <property type="match status" value="1"/>
</dbReference>
<organism evidence="9 10">
    <name type="scientific">Oscillibacter hominis</name>
    <dbReference type="NCBI Taxonomy" id="2763056"/>
    <lineage>
        <taxon>Bacteria</taxon>
        <taxon>Bacillati</taxon>
        <taxon>Bacillota</taxon>
        <taxon>Clostridia</taxon>
        <taxon>Eubacteriales</taxon>
        <taxon>Oscillospiraceae</taxon>
        <taxon>Oscillibacter</taxon>
    </lineage>
</organism>
<dbReference type="InterPro" id="IPR010994">
    <property type="entry name" value="RuvA_2-like"/>
</dbReference>
<evidence type="ECO:0000256" key="5">
    <source>
        <dbReference type="ARBA" id="ARBA00022833"/>
    </source>
</evidence>
<evidence type="ECO:0000256" key="3">
    <source>
        <dbReference type="ARBA" id="ARBA00022723"/>
    </source>
</evidence>
<dbReference type="InterPro" id="IPR020891">
    <property type="entry name" value="UPF0758_CS"/>
</dbReference>
<evidence type="ECO:0000256" key="2">
    <source>
        <dbReference type="ARBA" id="ARBA00022670"/>
    </source>
</evidence>
<keyword evidence="5" id="KW-0862">Zinc</keyword>
<dbReference type="InterPro" id="IPR001405">
    <property type="entry name" value="UPF0758"/>
</dbReference>
<dbReference type="GO" id="GO:0006508">
    <property type="term" value="P:proteolysis"/>
    <property type="evidence" value="ECO:0007669"/>
    <property type="project" value="UniProtKB-KW"/>
</dbReference>
<evidence type="ECO:0000256" key="4">
    <source>
        <dbReference type="ARBA" id="ARBA00022801"/>
    </source>
</evidence>
<comment type="similarity">
    <text evidence="1 7">Belongs to the UPF0758 family.</text>
</comment>
<dbReference type="PROSITE" id="PS50249">
    <property type="entry name" value="MPN"/>
    <property type="match status" value="1"/>
</dbReference>
<protein>
    <submittedName>
        <fullName evidence="9">DNA repair protein RadC</fullName>
    </submittedName>
</protein>
<accession>A0A7G9B4F1</accession>
<evidence type="ECO:0000313" key="10">
    <source>
        <dbReference type="Proteomes" id="UP000515960"/>
    </source>
</evidence>
<keyword evidence="6" id="KW-0482">Metalloprotease</keyword>
<dbReference type="CDD" id="cd08071">
    <property type="entry name" value="MPN_DUF2466"/>
    <property type="match status" value="1"/>
</dbReference>
<evidence type="ECO:0000256" key="1">
    <source>
        <dbReference type="ARBA" id="ARBA00010243"/>
    </source>
</evidence>
<proteinExistence type="inferred from homology"/>
<dbReference type="Gene3D" id="1.10.150.20">
    <property type="entry name" value="5' to 3' exonuclease, C-terminal subdomain"/>
    <property type="match status" value="1"/>
</dbReference>
<dbReference type="Proteomes" id="UP000515960">
    <property type="component" value="Chromosome"/>
</dbReference>
<dbReference type="AlphaFoldDB" id="A0A7G9B4F1"/>
<gene>
    <name evidence="9" type="primary">radC</name>
    <name evidence="9" type="ORF">H8790_13505</name>
</gene>
<dbReference type="KEGG" id="ohi:H8790_13505"/>
<dbReference type="PANTHER" id="PTHR30471:SF3">
    <property type="entry name" value="UPF0758 PROTEIN YEES-RELATED"/>
    <property type="match status" value="1"/>
</dbReference>